<name>A0AA46S6V3_9GAMM</name>
<evidence type="ECO:0000313" key="8">
    <source>
        <dbReference type="Proteomes" id="UP001164081"/>
    </source>
</evidence>
<evidence type="ECO:0000313" key="7">
    <source>
        <dbReference type="EMBL" id="UYF74098.1"/>
    </source>
</evidence>
<dbReference type="Proteomes" id="UP001164081">
    <property type="component" value="Chromosome"/>
</dbReference>
<feature type="domain" description="Major facilitator superfamily (MFS) profile" evidence="6">
    <location>
        <begin position="27"/>
        <end position="439"/>
    </location>
</feature>
<dbReference type="InterPro" id="IPR011701">
    <property type="entry name" value="MFS"/>
</dbReference>
<keyword evidence="4 5" id="KW-0472">Membrane</keyword>
<dbReference type="CDD" id="cd17365">
    <property type="entry name" value="MFS_PcaK_like"/>
    <property type="match status" value="1"/>
</dbReference>
<organism evidence="7 8">
    <name type="scientific">Acinetobacter ursingii</name>
    <dbReference type="NCBI Taxonomy" id="108980"/>
    <lineage>
        <taxon>Bacteria</taxon>
        <taxon>Pseudomonadati</taxon>
        <taxon>Pseudomonadota</taxon>
        <taxon>Gammaproteobacteria</taxon>
        <taxon>Moraxellales</taxon>
        <taxon>Moraxellaceae</taxon>
        <taxon>Acinetobacter</taxon>
    </lineage>
</organism>
<dbReference type="PROSITE" id="PS00216">
    <property type="entry name" value="SUGAR_TRANSPORT_1"/>
    <property type="match status" value="1"/>
</dbReference>
<accession>A0AA46S6V3</accession>
<evidence type="ECO:0000259" key="6">
    <source>
        <dbReference type="PROSITE" id="PS50850"/>
    </source>
</evidence>
<dbReference type="PROSITE" id="PS50850">
    <property type="entry name" value="MFS"/>
    <property type="match status" value="1"/>
</dbReference>
<dbReference type="InterPro" id="IPR005828">
    <property type="entry name" value="MFS_sugar_transport-like"/>
</dbReference>
<feature type="transmembrane region" description="Helical" evidence="5">
    <location>
        <begin position="93"/>
        <end position="112"/>
    </location>
</feature>
<dbReference type="Gene3D" id="1.20.1250.20">
    <property type="entry name" value="MFS general substrate transporter like domains"/>
    <property type="match status" value="1"/>
</dbReference>
<proteinExistence type="predicted"/>
<dbReference type="SUPFAM" id="SSF103473">
    <property type="entry name" value="MFS general substrate transporter"/>
    <property type="match status" value="1"/>
</dbReference>
<dbReference type="InterPro" id="IPR036259">
    <property type="entry name" value="MFS_trans_sf"/>
</dbReference>
<dbReference type="PROSITE" id="PS00217">
    <property type="entry name" value="SUGAR_TRANSPORT_2"/>
    <property type="match status" value="1"/>
</dbReference>
<keyword evidence="2 5" id="KW-0812">Transmembrane</keyword>
<comment type="subcellular location">
    <subcellularLocation>
        <location evidence="1">Membrane</location>
        <topology evidence="1">Multi-pass membrane protein</topology>
    </subcellularLocation>
</comment>
<feature type="transmembrane region" description="Helical" evidence="5">
    <location>
        <begin position="387"/>
        <end position="407"/>
    </location>
</feature>
<evidence type="ECO:0000256" key="1">
    <source>
        <dbReference type="ARBA" id="ARBA00004141"/>
    </source>
</evidence>
<dbReference type="InterPro" id="IPR005829">
    <property type="entry name" value="Sugar_transporter_CS"/>
</dbReference>
<evidence type="ECO:0000256" key="4">
    <source>
        <dbReference type="ARBA" id="ARBA00023136"/>
    </source>
</evidence>
<protein>
    <submittedName>
        <fullName evidence="7">Aromatic acid/H+ symport family MFS transporter</fullName>
    </submittedName>
</protein>
<feature type="transmembrane region" description="Helical" evidence="5">
    <location>
        <begin position="26"/>
        <end position="48"/>
    </location>
</feature>
<feature type="transmembrane region" description="Helical" evidence="5">
    <location>
        <begin position="413"/>
        <end position="433"/>
    </location>
</feature>
<dbReference type="RefSeq" id="WP_004989051.1">
    <property type="nucleotide sequence ID" value="NZ_BCMC01000027.1"/>
</dbReference>
<feature type="transmembrane region" description="Helical" evidence="5">
    <location>
        <begin position="324"/>
        <end position="341"/>
    </location>
</feature>
<sequence>MSTSQIHRKDVKTILNENKMGALQKLILFFCFAIIALDGLDVVVMGLIAPQIIQEWGVSAQELAPVLSAALVGLAVGALVSGPLSDKFGRKPVLILSVLAFGIFTLLTAFSSDIHHLMIYRFLTGLGAGAAAPNAATLASEYAPDHRRSFSVTVAYCGFSLGAAAGGFLAAWMIPEFGWRSMLILGGVLPLVLVPFLYWKMPESITYVVKHSTSQDQIQRILKRLFPDKSYAGQQIYLNEVKTEKSGLSLILSSKYRYGTIMLWISYFMALFLIYLCSSWLPTLIKANHFSISQAAIVTSFFQMGGPIGSITLGWCMDRYRPRLVLFIAMMIGALATFGLGHFNQDMLLMCIFAWILGFSFNGGSVGLSALATGYYPTSARATGASWMNGIGRFGAILSAFAGAAMIGSGMPFSTMFSLLMIPAVLSGLAVLMQGAKTKSINQVGNSRFSLDQQ</sequence>
<dbReference type="GO" id="GO:0046943">
    <property type="term" value="F:carboxylic acid transmembrane transporter activity"/>
    <property type="evidence" value="ECO:0007669"/>
    <property type="project" value="TreeGrafter"/>
</dbReference>
<dbReference type="GO" id="GO:0005886">
    <property type="term" value="C:plasma membrane"/>
    <property type="evidence" value="ECO:0007669"/>
    <property type="project" value="TreeGrafter"/>
</dbReference>
<evidence type="ECO:0000256" key="5">
    <source>
        <dbReference type="SAM" id="Phobius"/>
    </source>
</evidence>
<dbReference type="Pfam" id="PF07690">
    <property type="entry name" value="MFS_1"/>
    <property type="match status" value="1"/>
</dbReference>
<reference evidence="7" key="1">
    <citation type="journal article" date="2022" name="J Glob Antimicrob Resist">
        <title>Comparative analysis of IMP-4- and OXA-58-containing plasmids of three carbapenemase-producing Acinetobacter ursingii strains in the Netherlands.</title>
        <authorList>
            <person name="Hendrickx A.P.A."/>
            <person name="Schade R.P."/>
            <person name="Landman F."/>
            <person name="Bosch T."/>
            <person name="Schouls L.M."/>
            <person name="van Dijk K."/>
        </authorList>
    </citation>
    <scope>NUCLEOTIDE SEQUENCE</scope>
    <source>
        <strain evidence="7">RIVM_C010761</strain>
    </source>
</reference>
<keyword evidence="3 5" id="KW-1133">Transmembrane helix</keyword>
<feature type="transmembrane region" description="Helical" evidence="5">
    <location>
        <begin position="293"/>
        <end position="317"/>
    </location>
</feature>
<feature type="transmembrane region" description="Helical" evidence="5">
    <location>
        <begin position="118"/>
        <end position="138"/>
    </location>
</feature>
<feature type="transmembrane region" description="Helical" evidence="5">
    <location>
        <begin position="179"/>
        <end position="199"/>
    </location>
</feature>
<dbReference type="EMBL" id="CP089044">
    <property type="protein sequence ID" value="UYF74098.1"/>
    <property type="molecule type" value="Genomic_DNA"/>
</dbReference>
<dbReference type="PANTHER" id="PTHR23508:SF10">
    <property type="entry name" value="CARBOXYLIC ACID TRANSPORTER PROTEIN HOMOLOG"/>
    <property type="match status" value="1"/>
</dbReference>
<evidence type="ECO:0000256" key="2">
    <source>
        <dbReference type="ARBA" id="ARBA00022692"/>
    </source>
</evidence>
<dbReference type="InterPro" id="IPR020846">
    <property type="entry name" value="MFS_dom"/>
</dbReference>
<dbReference type="PANTHER" id="PTHR23508">
    <property type="entry name" value="CARBOXYLIC ACID TRANSPORTER PROTEIN HOMOLOG"/>
    <property type="match status" value="1"/>
</dbReference>
<evidence type="ECO:0000256" key="3">
    <source>
        <dbReference type="ARBA" id="ARBA00022989"/>
    </source>
</evidence>
<feature type="transmembrane region" description="Helical" evidence="5">
    <location>
        <begin position="261"/>
        <end position="281"/>
    </location>
</feature>
<dbReference type="Pfam" id="PF00083">
    <property type="entry name" value="Sugar_tr"/>
    <property type="match status" value="1"/>
</dbReference>
<feature type="transmembrane region" description="Helical" evidence="5">
    <location>
        <begin position="347"/>
        <end position="375"/>
    </location>
</feature>
<dbReference type="AlphaFoldDB" id="A0AA46S6V3"/>
<feature type="transmembrane region" description="Helical" evidence="5">
    <location>
        <begin position="63"/>
        <end position="81"/>
    </location>
</feature>
<feature type="transmembrane region" description="Helical" evidence="5">
    <location>
        <begin position="150"/>
        <end position="173"/>
    </location>
</feature>
<gene>
    <name evidence="7" type="ORF">LSO58_09400</name>
</gene>